<evidence type="ECO:0000313" key="11">
    <source>
        <dbReference type="EMBL" id="VBB29415.1"/>
    </source>
</evidence>
<dbReference type="PROSITE" id="PS00678">
    <property type="entry name" value="WD_REPEATS_1"/>
    <property type="match status" value="1"/>
</dbReference>
<gene>
    <name evidence="11" type="ORF">NAV_LOCUS4218</name>
</gene>
<keyword evidence="2 9" id="KW-0853">WD repeat</keyword>
<reference evidence="11 12" key="1">
    <citation type="submission" date="2018-08" db="EMBL/GenBank/DDBJ databases">
        <authorList>
            <person name="Laetsch R D."/>
            <person name="Stevens L."/>
            <person name="Kumar S."/>
            <person name="Blaxter L. M."/>
        </authorList>
    </citation>
    <scope>NUCLEOTIDE SEQUENCE [LARGE SCALE GENOMIC DNA]</scope>
</reference>
<dbReference type="PANTHER" id="PTHR22848">
    <property type="entry name" value="WD40 REPEAT PROTEIN"/>
    <property type="match status" value="1"/>
</dbReference>
<dbReference type="EMBL" id="UPTC01000605">
    <property type="protein sequence ID" value="VBB29415.1"/>
    <property type="molecule type" value="Genomic_DNA"/>
</dbReference>
<dbReference type="InterPro" id="IPR001680">
    <property type="entry name" value="WD40_rpt"/>
</dbReference>
<feature type="repeat" description="WD" evidence="9">
    <location>
        <begin position="328"/>
        <end position="369"/>
    </location>
</feature>
<accession>A0A498SL32</accession>
<dbReference type="SUPFAM" id="SSF50978">
    <property type="entry name" value="WD40 repeat-like"/>
    <property type="match status" value="1"/>
</dbReference>
<dbReference type="CDD" id="cd00200">
    <property type="entry name" value="WD40"/>
    <property type="match status" value="1"/>
</dbReference>
<keyword evidence="5" id="KW-0508">mRNA splicing</keyword>
<dbReference type="AlphaFoldDB" id="A0A498SL32"/>
<dbReference type="InterPro" id="IPR019775">
    <property type="entry name" value="WD40_repeat_CS"/>
</dbReference>
<feature type="repeat" description="WD" evidence="9">
    <location>
        <begin position="285"/>
        <end position="326"/>
    </location>
</feature>
<keyword evidence="6" id="KW-0539">Nucleus</keyword>
<evidence type="ECO:0000256" key="6">
    <source>
        <dbReference type="ARBA" id="ARBA00023242"/>
    </source>
</evidence>
<dbReference type="InterPro" id="IPR036322">
    <property type="entry name" value="WD40_repeat_dom_sf"/>
</dbReference>
<dbReference type="PROSITE" id="PS50294">
    <property type="entry name" value="WD_REPEATS_REGION"/>
    <property type="match status" value="3"/>
</dbReference>
<evidence type="ECO:0000256" key="5">
    <source>
        <dbReference type="ARBA" id="ARBA00023187"/>
    </source>
</evidence>
<dbReference type="SMART" id="SM00667">
    <property type="entry name" value="LisH"/>
    <property type="match status" value="1"/>
</dbReference>
<dbReference type="InterPro" id="IPR054532">
    <property type="entry name" value="TPL_SMU1_LisH-like"/>
</dbReference>
<feature type="repeat" description="WD" evidence="9">
    <location>
        <begin position="247"/>
        <end position="276"/>
    </location>
</feature>
<feature type="repeat" description="WD" evidence="9">
    <location>
        <begin position="370"/>
        <end position="411"/>
    </location>
</feature>
<keyword evidence="4" id="KW-0677">Repeat</keyword>
<dbReference type="GO" id="GO:0000398">
    <property type="term" value="P:mRNA splicing, via spliceosome"/>
    <property type="evidence" value="ECO:0007669"/>
    <property type="project" value="InterPro"/>
</dbReference>
<evidence type="ECO:0000256" key="2">
    <source>
        <dbReference type="ARBA" id="ARBA00022574"/>
    </source>
</evidence>
<proteinExistence type="inferred from homology"/>
<evidence type="ECO:0000256" key="9">
    <source>
        <dbReference type="PROSITE-ProRule" id="PRU00221"/>
    </source>
</evidence>
<organism evidence="11 12">
    <name type="scientific">Acanthocheilonema viteae</name>
    <name type="common">Filarial nematode worm</name>
    <name type="synonym">Dipetalonema viteae</name>
    <dbReference type="NCBI Taxonomy" id="6277"/>
    <lineage>
        <taxon>Eukaryota</taxon>
        <taxon>Metazoa</taxon>
        <taxon>Ecdysozoa</taxon>
        <taxon>Nematoda</taxon>
        <taxon>Chromadorea</taxon>
        <taxon>Rhabditida</taxon>
        <taxon>Spirurina</taxon>
        <taxon>Spiruromorpha</taxon>
        <taxon>Filarioidea</taxon>
        <taxon>Onchocercidae</taxon>
        <taxon>Acanthocheilonema</taxon>
    </lineage>
</organism>
<evidence type="ECO:0000313" key="12">
    <source>
        <dbReference type="Proteomes" id="UP000276991"/>
    </source>
</evidence>
<dbReference type="InterPro" id="IPR045184">
    <property type="entry name" value="SMU1"/>
</dbReference>
<dbReference type="InterPro" id="IPR006594">
    <property type="entry name" value="LisH"/>
</dbReference>
<dbReference type="PROSITE" id="PS50082">
    <property type="entry name" value="WD_REPEATS_2"/>
    <property type="match status" value="5"/>
</dbReference>
<keyword evidence="3" id="KW-0507">mRNA processing</keyword>
<evidence type="ECO:0000256" key="8">
    <source>
        <dbReference type="ARBA" id="ARBA00026184"/>
    </source>
</evidence>
<dbReference type="Proteomes" id="UP000276991">
    <property type="component" value="Unassembled WGS sequence"/>
</dbReference>
<dbReference type="Pfam" id="PF17814">
    <property type="entry name" value="LisH_TPL"/>
    <property type="match status" value="1"/>
</dbReference>
<dbReference type="InterPro" id="IPR006595">
    <property type="entry name" value="CTLH_C"/>
</dbReference>
<dbReference type="SMART" id="SM00320">
    <property type="entry name" value="WD40"/>
    <property type="match status" value="7"/>
</dbReference>
<comment type="subcellular location">
    <subcellularLocation>
        <location evidence="1">Nucleus speckle</location>
    </subcellularLocation>
</comment>
<evidence type="ECO:0000259" key="10">
    <source>
        <dbReference type="PROSITE" id="PS50897"/>
    </source>
</evidence>
<evidence type="ECO:0000256" key="3">
    <source>
        <dbReference type="ARBA" id="ARBA00022664"/>
    </source>
</evidence>
<name>A0A498SL32_ACAVI</name>
<dbReference type="PROSITE" id="PS50896">
    <property type="entry name" value="LISH"/>
    <property type="match status" value="1"/>
</dbReference>
<evidence type="ECO:0000256" key="4">
    <source>
        <dbReference type="ARBA" id="ARBA00022737"/>
    </source>
</evidence>
<sequence length="542" mass="61340">MFAKNCELFIHVLKQLTFTYLQIAMTSIEIEASDVVRLVEQYLKENNLMRTLAVLQEETNITLNTVDSIDSFVHDIQNGHWDTVLKVIQPLKLPAKKLIDLYEQVVIELTELRELGSARLLLRQTDPMQLLKTTEPERYARLDNLLARSYFDPREVYPDGSSKEKRRAAIAQSLSAEVNVVPPSRLLALLAQALKWQQHQGLLPPGTQIDLFRGKAAIREQEEERYPTQMARQIKFGKTSFPHCSQFSPDGQYLVTGSVDGFIEVWNYMNGKLRKDLKYQAQDNFMMMDGLVLSLCFSRDSEMLVTASMEGKIKVWKIQTGQCLRRIEKAHNMGITSVHFSKDSAHVLSASFDTLVKVHGLKSGKCLKELRGHTNYVNDAKYTEDGHMCVSASSDGTVRVWNLKTCECVNTVRVASDTVVNSVNPIPKSDNQFIICNRSNTIVIVNIRGQIVKSMTSGKTENGNFVACTLSPRGDWVYCVGEDHVLYCFSLITGNLESTLPIRILCLFLQLHDDRVNGLCHHPHQNLIASYAEDGLLKLWKP</sequence>
<evidence type="ECO:0000256" key="1">
    <source>
        <dbReference type="ARBA" id="ARBA00004324"/>
    </source>
</evidence>
<dbReference type="PROSITE" id="PS50897">
    <property type="entry name" value="CTLH"/>
    <property type="match status" value="1"/>
</dbReference>
<dbReference type="Gene3D" id="2.130.10.10">
    <property type="entry name" value="YVTN repeat-like/Quinoprotein amine dehydrogenase"/>
    <property type="match status" value="1"/>
</dbReference>
<protein>
    <recommendedName>
        <fullName evidence="8">WD40 repeat-containing protein SMU1</fullName>
    </recommendedName>
</protein>
<evidence type="ECO:0000256" key="7">
    <source>
        <dbReference type="ARBA" id="ARBA00025801"/>
    </source>
</evidence>
<comment type="similarity">
    <text evidence="7">Belongs to the WD repeat SMU1 family.</text>
</comment>
<feature type="repeat" description="WD" evidence="9">
    <location>
        <begin position="509"/>
        <end position="542"/>
    </location>
</feature>
<dbReference type="Pfam" id="PF00400">
    <property type="entry name" value="WD40"/>
    <property type="match status" value="5"/>
</dbReference>
<keyword evidence="12" id="KW-1185">Reference proteome</keyword>
<dbReference type="InterPro" id="IPR015943">
    <property type="entry name" value="WD40/YVTN_repeat-like_dom_sf"/>
</dbReference>
<dbReference type="PRINTS" id="PR00320">
    <property type="entry name" value="GPROTEINBRPT"/>
</dbReference>
<dbReference type="OrthoDB" id="538223at2759"/>
<dbReference type="GO" id="GO:0016607">
    <property type="term" value="C:nuclear speck"/>
    <property type="evidence" value="ECO:0007669"/>
    <property type="project" value="UniProtKB-SubCell"/>
</dbReference>
<dbReference type="SMART" id="SM00668">
    <property type="entry name" value="CTLH"/>
    <property type="match status" value="1"/>
</dbReference>
<dbReference type="STRING" id="6277.A0A498SL32"/>
<dbReference type="InterPro" id="IPR020472">
    <property type="entry name" value="WD40_PAC1"/>
</dbReference>
<feature type="domain" description="CTLH" evidence="10">
    <location>
        <begin position="65"/>
        <end position="117"/>
    </location>
</feature>